<feature type="compositionally biased region" description="Basic and acidic residues" evidence="2">
    <location>
        <begin position="73"/>
        <end position="83"/>
    </location>
</feature>
<protein>
    <submittedName>
        <fullName evidence="3">Uncharacterized protein</fullName>
    </submittedName>
</protein>
<accession>A0A835XVR8</accession>
<comment type="caution">
    <text evidence="3">The sequence shown here is derived from an EMBL/GenBank/DDBJ whole genome shotgun (WGS) entry which is preliminary data.</text>
</comment>
<feature type="coiled-coil region" evidence="1">
    <location>
        <begin position="112"/>
        <end position="167"/>
    </location>
</feature>
<reference evidence="3" key="1">
    <citation type="journal article" date="2020" name="bioRxiv">
        <title>Comparative genomics of Chlamydomonas.</title>
        <authorList>
            <person name="Craig R.J."/>
            <person name="Hasan A.R."/>
            <person name="Ness R.W."/>
            <person name="Keightley P.D."/>
        </authorList>
    </citation>
    <scope>NUCLEOTIDE SEQUENCE</scope>
    <source>
        <strain evidence="3">CCAP 11/70</strain>
    </source>
</reference>
<dbReference type="AlphaFoldDB" id="A0A835XVR8"/>
<dbReference type="EMBL" id="JAEHOE010000056">
    <property type="protein sequence ID" value="KAG2491118.1"/>
    <property type="molecule type" value="Genomic_DNA"/>
</dbReference>
<feature type="coiled-coil region" evidence="1">
    <location>
        <begin position="414"/>
        <end position="448"/>
    </location>
</feature>
<feature type="compositionally biased region" description="Gly residues" evidence="2">
    <location>
        <begin position="377"/>
        <end position="386"/>
    </location>
</feature>
<proteinExistence type="predicted"/>
<gene>
    <name evidence="3" type="ORF">HYH03_010562</name>
</gene>
<feature type="compositionally biased region" description="Low complexity" evidence="2">
    <location>
        <begin position="40"/>
        <end position="55"/>
    </location>
</feature>
<evidence type="ECO:0000313" key="4">
    <source>
        <dbReference type="Proteomes" id="UP000612055"/>
    </source>
</evidence>
<feature type="region of interest" description="Disordered" evidence="2">
    <location>
        <begin position="39"/>
        <end position="100"/>
    </location>
</feature>
<keyword evidence="1" id="KW-0175">Coiled coil</keyword>
<name>A0A835XVR8_9CHLO</name>
<organism evidence="3 4">
    <name type="scientific">Edaphochlamys debaryana</name>
    <dbReference type="NCBI Taxonomy" id="47281"/>
    <lineage>
        <taxon>Eukaryota</taxon>
        <taxon>Viridiplantae</taxon>
        <taxon>Chlorophyta</taxon>
        <taxon>core chlorophytes</taxon>
        <taxon>Chlorophyceae</taxon>
        <taxon>CS clade</taxon>
        <taxon>Chlamydomonadales</taxon>
        <taxon>Chlamydomonadales incertae sedis</taxon>
        <taxon>Edaphochlamys</taxon>
    </lineage>
</organism>
<evidence type="ECO:0000313" key="3">
    <source>
        <dbReference type="EMBL" id="KAG2491118.1"/>
    </source>
</evidence>
<sequence>MAALPCPRSASALAGPGLLSRGPGRSAGLAFLCSALAPRSSSGGLSSSGSSSSSGRAHAPAVRCRATVTPPGARDDSDGRRPPEAAPASAEMAPSTATASATVRNMKTVAEKAELEAALEAERSAKAQLEDQLCATRDSLTQERLRAEQLEKEVLGAKSKAAAMDKALSAVLRETAGRSDPKRAAIVGALLKDSDELREALPESTMLQVLTLAAHELGATIHPSTDQPPAMQLVTLKAVHQALRLSDEPREQVAFVLDALDAKLGGLWSVVRGYQAFFVQEQPGTFMVLSVKGAYFAQLVWIGLAPSMDEGALRGMLDACLLTDEEMAGGPEAWAVISRRPVLRPSPSSPSPSPSSSSSRSAACPSVRCLPSPDPGAAGGGSGGGEADAPDTANPAALKRAWDALLDQLGAERSAKERLRAEKAEKALQKAEDKAQALDTALRAMLAVAEEASVADRVRMVAALLMAVDLDSQALPDTTASKLMALAAQVLGATIRPSTDQPPAMQLTTLNAVLQVLKHPPAGANAAAAVTKVLLAKYGGRWSCVKGWETYSVSPAPNTYMALEMRGSKFIVFRGQP</sequence>
<feature type="region of interest" description="Disordered" evidence="2">
    <location>
        <begin position="342"/>
        <end position="393"/>
    </location>
</feature>
<evidence type="ECO:0000256" key="1">
    <source>
        <dbReference type="SAM" id="Coils"/>
    </source>
</evidence>
<feature type="compositionally biased region" description="Low complexity" evidence="2">
    <location>
        <begin position="86"/>
        <end position="100"/>
    </location>
</feature>
<evidence type="ECO:0000256" key="2">
    <source>
        <dbReference type="SAM" id="MobiDB-lite"/>
    </source>
</evidence>
<keyword evidence="4" id="KW-1185">Reference proteome</keyword>
<dbReference type="Proteomes" id="UP000612055">
    <property type="component" value="Unassembled WGS sequence"/>
</dbReference>
<feature type="compositionally biased region" description="Low complexity" evidence="2">
    <location>
        <begin position="354"/>
        <end position="371"/>
    </location>
</feature>